<proteinExistence type="predicted"/>
<dbReference type="Proteomes" id="UP000694871">
    <property type="component" value="Unplaced"/>
</dbReference>
<reference evidence="3" key="1">
    <citation type="submission" date="2025-08" db="UniProtKB">
        <authorList>
            <consortium name="RefSeq"/>
        </authorList>
    </citation>
    <scope>IDENTIFICATION</scope>
</reference>
<protein>
    <submittedName>
        <fullName evidence="3">Uncharacterized protein LOC107117629</fullName>
    </submittedName>
</protein>
<sequence>MGVAAAVFSAEEEASERGRQGESLHVGLPGEDGSRACLGEASGPSKRQAAPPSHRSSPCAASLGQELLQLMGSSRRLTRPMLHLLLVPHLTELSLRTCPHLVSTAIAQIISVRCKSLSSLDLHGCSRIPSAILVDLLEGLPSLTKLSLSETQSDTRVLSAVGSTCRRLRELAVSNCKRLSAASLLHLAYDPCAGSFCCPRLQALWAEGLEPPTGSQVLVRALAFLLLALPGLRSLGHRLASEAVALIHAQQFDGAQLAPGFPSLEELVGGRGPAHVAQEPCRATLPLKCLAEVREPLLPAVAATCPDLEEVVVVLLDDSPRLGHGFRSWKTLTRLTLDCEENTSLGELVREMAGLGAQLHSLSLGGFSLEEEATFHALLSCCPALRTFSASLTPPVAWGAEGRQPAGEALQGAASLRPLELPQLRAFSLLLAPCDSSSPPPKAVVMQASLVSLLRGSPRLETLAVVCLPFSLDEVFAGVLEPPGAALRHLQRLSLSQSDISPSTIHRLLASDNQLSHIGLEGCPGIHRRHHSELLRVVSQQGLDVDITWD</sequence>
<organism evidence="2 3">
    <name type="scientific">Gekko japonicus</name>
    <name type="common">Schlegel's Japanese gecko</name>
    <dbReference type="NCBI Taxonomy" id="146911"/>
    <lineage>
        <taxon>Eukaryota</taxon>
        <taxon>Metazoa</taxon>
        <taxon>Chordata</taxon>
        <taxon>Craniata</taxon>
        <taxon>Vertebrata</taxon>
        <taxon>Euteleostomi</taxon>
        <taxon>Lepidosauria</taxon>
        <taxon>Squamata</taxon>
        <taxon>Bifurcata</taxon>
        <taxon>Gekkota</taxon>
        <taxon>Gekkonidae</taxon>
        <taxon>Gekkoninae</taxon>
        <taxon>Gekko</taxon>
    </lineage>
</organism>
<dbReference type="SUPFAM" id="SSF52047">
    <property type="entry name" value="RNI-like"/>
    <property type="match status" value="1"/>
</dbReference>
<dbReference type="SUPFAM" id="SSF52058">
    <property type="entry name" value="L domain-like"/>
    <property type="match status" value="1"/>
</dbReference>
<dbReference type="SMART" id="SM00367">
    <property type="entry name" value="LRR_CC"/>
    <property type="match status" value="4"/>
</dbReference>
<dbReference type="RefSeq" id="XP_015275265.1">
    <property type="nucleotide sequence ID" value="XM_015419779.1"/>
</dbReference>
<dbReference type="PANTHER" id="PTHR13318">
    <property type="entry name" value="PARTNER OF PAIRED, ISOFORM B-RELATED"/>
    <property type="match status" value="1"/>
</dbReference>
<dbReference type="Gene3D" id="3.80.10.10">
    <property type="entry name" value="Ribonuclease Inhibitor"/>
    <property type="match status" value="1"/>
</dbReference>
<evidence type="ECO:0000313" key="2">
    <source>
        <dbReference type="Proteomes" id="UP000694871"/>
    </source>
</evidence>
<accession>A0ABM1KNH8</accession>
<evidence type="ECO:0000256" key="1">
    <source>
        <dbReference type="SAM" id="MobiDB-lite"/>
    </source>
</evidence>
<evidence type="ECO:0000313" key="3">
    <source>
        <dbReference type="RefSeq" id="XP_015275265.1"/>
    </source>
</evidence>
<keyword evidence="2" id="KW-1185">Reference proteome</keyword>
<dbReference type="GeneID" id="107117629"/>
<gene>
    <name evidence="3" type="primary">LOC107117629</name>
</gene>
<name>A0ABM1KNH8_GEKJA</name>
<dbReference type="PANTHER" id="PTHR13318:SF190">
    <property type="entry name" value="PARTNER OF PAIRED, ISOFORM B"/>
    <property type="match status" value="1"/>
</dbReference>
<feature type="region of interest" description="Disordered" evidence="1">
    <location>
        <begin position="1"/>
        <end position="58"/>
    </location>
</feature>
<dbReference type="InterPro" id="IPR006553">
    <property type="entry name" value="Leu-rich_rpt_Cys-con_subtyp"/>
</dbReference>
<dbReference type="InterPro" id="IPR032675">
    <property type="entry name" value="LRR_dom_sf"/>
</dbReference>